<gene>
    <name evidence="6" type="ORF">HW555_004622</name>
</gene>
<evidence type="ECO:0000256" key="1">
    <source>
        <dbReference type="ARBA" id="ARBA00004370"/>
    </source>
</evidence>
<sequence length="516" mass="58598">MSQNHYTGVKSVDEDVEGVAENSKISWTLFLRQLPISMLQLFVTGGVWTIYFVLGLCYGAPNVIIPQIRREANSTEAVSEDMASWLLDEDVEGVAENSKISWTLFLRQLFVVGGVWTIYFVLGLCYGAPNVIIPQIRREANSTEAVTSIHGYAALPWILILPILSRRFGRKVPFVILCINTLIGYVVFYFSTSTIILLISEIMQGMLIGSNMTLLIVVVTEYTSPRYRGIFMTVKSTIFFWGVWIANATGTFSHWKNIAIIAFICSILSLTAFFWPESPSWLALNGRFEECAESHYWLKGYDKDSENELENLIQSQKEYIARCKKKEGSSKRFKNILETISTKAFYKPLLLSMTVMSLYNFSGKFVCSMYSIELIKKITKSESTAYTGMLILEAVTIFSMQIGCVLSNCGPMILACSVYGELTPLRYRSSSLPTLAIFSEILMASVLKVSPYIFKYFELHGAFLFYGVTASVFAFLLYKYLPESKDKTLQEIECYFIESKKSEDVSEELMEEREKR</sequence>
<evidence type="ECO:0000313" key="6">
    <source>
        <dbReference type="EMBL" id="KAF9418574.1"/>
    </source>
</evidence>
<feature type="transmembrane region" description="Helical" evidence="5">
    <location>
        <begin position="109"/>
        <end position="129"/>
    </location>
</feature>
<dbReference type="PANTHER" id="PTHR48021:SF68">
    <property type="entry name" value="MAJOR FACILITATOR SUPERFAMILY (MFS) PROFILE DOMAIN-CONTAINING PROTEIN"/>
    <property type="match status" value="1"/>
</dbReference>
<dbReference type="Gene3D" id="1.20.1250.20">
    <property type="entry name" value="MFS general substrate transporter like domains"/>
    <property type="match status" value="1"/>
</dbReference>
<evidence type="ECO:0008006" key="8">
    <source>
        <dbReference type="Google" id="ProtNLM"/>
    </source>
</evidence>
<feature type="transmembrane region" description="Helical" evidence="5">
    <location>
        <begin position="229"/>
        <end position="246"/>
    </location>
</feature>
<reference evidence="6" key="1">
    <citation type="submission" date="2020-08" db="EMBL/GenBank/DDBJ databases">
        <title>Spodoptera exigua strain:BAW_Kor-Di-RS1 Genome sequencing and assembly.</title>
        <authorList>
            <person name="Kim J."/>
            <person name="Nam H.Y."/>
            <person name="Kwon M."/>
            <person name="Choi J.H."/>
            <person name="Cho S.R."/>
            <person name="Kim G.-H."/>
        </authorList>
    </citation>
    <scope>NUCLEOTIDE SEQUENCE</scope>
    <source>
        <strain evidence="6">BAW_Kor-Di-RS1</strain>
        <tissue evidence="6">Whole-body</tissue>
    </source>
</reference>
<evidence type="ECO:0000256" key="5">
    <source>
        <dbReference type="SAM" id="Phobius"/>
    </source>
</evidence>
<accession>A0A835GL76</accession>
<keyword evidence="7" id="KW-1185">Reference proteome</keyword>
<dbReference type="SUPFAM" id="SSF103473">
    <property type="entry name" value="MFS general substrate transporter"/>
    <property type="match status" value="1"/>
</dbReference>
<dbReference type="Pfam" id="PF00083">
    <property type="entry name" value="Sugar_tr"/>
    <property type="match status" value="1"/>
</dbReference>
<evidence type="ECO:0000256" key="3">
    <source>
        <dbReference type="ARBA" id="ARBA00022989"/>
    </source>
</evidence>
<dbReference type="EMBL" id="JACKWZ010000053">
    <property type="protein sequence ID" value="KAF9418574.1"/>
    <property type="molecule type" value="Genomic_DNA"/>
</dbReference>
<feature type="transmembrane region" description="Helical" evidence="5">
    <location>
        <begin position="38"/>
        <end position="60"/>
    </location>
</feature>
<dbReference type="PANTHER" id="PTHR48021">
    <property type="match status" value="1"/>
</dbReference>
<evidence type="ECO:0000313" key="7">
    <source>
        <dbReference type="Proteomes" id="UP000648187"/>
    </source>
</evidence>
<dbReference type="Proteomes" id="UP000648187">
    <property type="component" value="Unassembled WGS sequence"/>
</dbReference>
<proteinExistence type="predicted"/>
<keyword evidence="4 5" id="KW-0472">Membrane</keyword>
<protein>
    <recommendedName>
        <fullName evidence="8">Sugar transporter</fullName>
    </recommendedName>
</protein>
<dbReference type="InterPro" id="IPR036259">
    <property type="entry name" value="MFS_trans_sf"/>
</dbReference>
<feature type="transmembrane region" description="Helical" evidence="5">
    <location>
        <begin position="459"/>
        <end position="478"/>
    </location>
</feature>
<comment type="subcellular location">
    <subcellularLocation>
        <location evidence="1">Membrane</location>
    </subcellularLocation>
</comment>
<dbReference type="GO" id="GO:0022857">
    <property type="term" value="F:transmembrane transporter activity"/>
    <property type="evidence" value="ECO:0007669"/>
    <property type="project" value="InterPro"/>
</dbReference>
<feature type="transmembrane region" description="Helical" evidence="5">
    <location>
        <begin position="397"/>
        <end position="420"/>
    </location>
</feature>
<comment type="caution">
    <text evidence="6">The sequence shown here is derived from an EMBL/GenBank/DDBJ whole genome shotgun (WGS) entry which is preliminary data.</text>
</comment>
<feature type="transmembrane region" description="Helical" evidence="5">
    <location>
        <begin position="172"/>
        <end position="190"/>
    </location>
</feature>
<dbReference type="AlphaFoldDB" id="A0A835GL76"/>
<keyword evidence="2 5" id="KW-0812">Transmembrane</keyword>
<dbReference type="GO" id="GO:0016020">
    <property type="term" value="C:membrane"/>
    <property type="evidence" value="ECO:0007669"/>
    <property type="project" value="UniProtKB-SubCell"/>
</dbReference>
<evidence type="ECO:0000256" key="4">
    <source>
        <dbReference type="ARBA" id="ARBA00023136"/>
    </source>
</evidence>
<name>A0A835GL76_SPOEX</name>
<keyword evidence="3 5" id="KW-1133">Transmembrane helix</keyword>
<feature type="transmembrane region" description="Helical" evidence="5">
    <location>
        <begin position="432"/>
        <end position="453"/>
    </location>
</feature>
<feature type="transmembrane region" description="Helical" evidence="5">
    <location>
        <begin position="258"/>
        <end position="275"/>
    </location>
</feature>
<dbReference type="InterPro" id="IPR005828">
    <property type="entry name" value="MFS_sugar_transport-like"/>
</dbReference>
<dbReference type="InterPro" id="IPR050549">
    <property type="entry name" value="MFS_Trehalose_Transporter"/>
</dbReference>
<evidence type="ECO:0000256" key="2">
    <source>
        <dbReference type="ARBA" id="ARBA00022692"/>
    </source>
</evidence>
<feature type="transmembrane region" description="Helical" evidence="5">
    <location>
        <begin position="149"/>
        <end position="165"/>
    </location>
</feature>
<organism evidence="6 7">
    <name type="scientific">Spodoptera exigua</name>
    <name type="common">Beet armyworm</name>
    <name type="synonym">Noctua fulgens</name>
    <dbReference type="NCBI Taxonomy" id="7107"/>
    <lineage>
        <taxon>Eukaryota</taxon>
        <taxon>Metazoa</taxon>
        <taxon>Ecdysozoa</taxon>
        <taxon>Arthropoda</taxon>
        <taxon>Hexapoda</taxon>
        <taxon>Insecta</taxon>
        <taxon>Pterygota</taxon>
        <taxon>Neoptera</taxon>
        <taxon>Endopterygota</taxon>
        <taxon>Lepidoptera</taxon>
        <taxon>Glossata</taxon>
        <taxon>Ditrysia</taxon>
        <taxon>Noctuoidea</taxon>
        <taxon>Noctuidae</taxon>
        <taxon>Amphipyrinae</taxon>
        <taxon>Spodoptera</taxon>
    </lineage>
</organism>